<protein>
    <submittedName>
        <fullName evidence="2">Ricin-type beta-trefoil lectin domain-like</fullName>
    </submittedName>
</protein>
<dbReference type="Gene3D" id="2.80.10.50">
    <property type="match status" value="1"/>
</dbReference>
<evidence type="ECO:0000313" key="3">
    <source>
        <dbReference type="Proteomes" id="UP000183376"/>
    </source>
</evidence>
<evidence type="ECO:0000259" key="1">
    <source>
        <dbReference type="Pfam" id="PF14200"/>
    </source>
</evidence>
<proteinExistence type="predicted"/>
<accession>A0A1H0DEE2</accession>
<dbReference type="InterPro" id="IPR000772">
    <property type="entry name" value="Ricin_B_lectin"/>
</dbReference>
<dbReference type="SUPFAM" id="SSF50370">
    <property type="entry name" value="Ricin B-like lectins"/>
    <property type="match status" value="1"/>
</dbReference>
<sequence length="95" mass="10308">MRQLKNVATGRCLAIPGGELRDGTQAAQQDCDSAKPEQNWRPAVNFVGSKTYTTVHNIATRKCLAIPGGRPADPTPVLRHTCPPAWLDQNWTLAG</sequence>
<dbReference type="GO" id="GO:0030246">
    <property type="term" value="F:carbohydrate binding"/>
    <property type="evidence" value="ECO:0007669"/>
    <property type="project" value="UniProtKB-KW"/>
</dbReference>
<reference evidence="2 3" key="1">
    <citation type="submission" date="2016-10" db="EMBL/GenBank/DDBJ databases">
        <authorList>
            <person name="de Groot N.N."/>
        </authorList>
    </citation>
    <scope>NUCLEOTIDE SEQUENCE [LARGE SCALE GENOMIC DNA]</scope>
    <source>
        <strain evidence="2 3">DSM 44149</strain>
    </source>
</reference>
<name>A0A1H0DEE2_ALLAB</name>
<gene>
    <name evidence="2" type="ORF">SAMN04489726_7766</name>
</gene>
<organism evidence="2 3">
    <name type="scientific">Allokutzneria albata</name>
    <name type="common">Kibdelosporangium albatum</name>
    <dbReference type="NCBI Taxonomy" id="211114"/>
    <lineage>
        <taxon>Bacteria</taxon>
        <taxon>Bacillati</taxon>
        <taxon>Actinomycetota</taxon>
        <taxon>Actinomycetes</taxon>
        <taxon>Pseudonocardiales</taxon>
        <taxon>Pseudonocardiaceae</taxon>
        <taxon>Allokutzneria</taxon>
    </lineage>
</organism>
<feature type="domain" description="Ricin B lectin" evidence="1">
    <location>
        <begin position="3"/>
        <end position="77"/>
    </location>
</feature>
<dbReference type="Pfam" id="PF14200">
    <property type="entry name" value="RicinB_lectin_2"/>
    <property type="match status" value="1"/>
</dbReference>
<dbReference type="EMBL" id="LT629701">
    <property type="protein sequence ID" value="SDN68637.1"/>
    <property type="molecule type" value="Genomic_DNA"/>
</dbReference>
<dbReference type="Proteomes" id="UP000183376">
    <property type="component" value="Chromosome I"/>
</dbReference>
<dbReference type="RefSeq" id="WP_030430154.1">
    <property type="nucleotide sequence ID" value="NZ_JOEF01000010.1"/>
</dbReference>
<keyword evidence="3" id="KW-1185">Reference proteome</keyword>
<evidence type="ECO:0000313" key="2">
    <source>
        <dbReference type="EMBL" id="SDN68637.1"/>
    </source>
</evidence>
<dbReference type="InterPro" id="IPR035992">
    <property type="entry name" value="Ricin_B-like_lectins"/>
</dbReference>
<dbReference type="CDD" id="cd00161">
    <property type="entry name" value="beta-trefoil_Ricin-like"/>
    <property type="match status" value="1"/>
</dbReference>
<dbReference type="PROSITE" id="PS50231">
    <property type="entry name" value="RICIN_B_LECTIN"/>
    <property type="match status" value="1"/>
</dbReference>
<dbReference type="AlphaFoldDB" id="A0A1H0DEE2"/>
<keyword evidence="2" id="KW-0430">Lectin</keyword>